<dbReference type="SUPFAM" id="SSF52777">
    <property type="entry name" value="CoA-dependent acyltransferases"/>
    <property type="match status" value="1"/>
</dbReference>
<organism evidence="1 2">
    <name type="scientific">Massilia eburnea</name>
    <dbReference type="NCBI Taxonomy" id="1776165"/>
    <lineage>
        <taxon>Bacteria</taxon>
        <taxon>Pseudomonadati</taxon>
        <taxon>Pseudomonadota</taxon>
        <taxon>Betaproteobacteria</taxon>
        <taxon>Burkholderiales</taxon>
        <taxon>Oxalobacteraceae</taxon>
        <taxon>Telluria group</taxon>
        <taxon>Massilia</taxon>
    </lineage>
</organism>
<dbReference type="Gene3D" id="3.30.559.10">
    <property type="entry name" value="Chloramphenicol acetyltransferase-like domain"/>
    <property type="match status" value="1"/>
</dbReference>
<dbReference type="GO" id="GO:0008811">
    <property type="term" value="F:chloramphenicol O-acetyltransferase activity"/>
    <property type="evidence" value="ECO:0007669"/>
    <property type="project" value="InterPro"/>
</dbReference>
<dbReference type="InterPro" id="IPR001707">
    <property type="entry name" value="Cmp_AcTrfase"/>
</dbReference>
<proteinExistence type="predicted"/>
<evidence type="ECO:0000313" key="2">
    <source>
        <dbReference type="Proteomes" id="UP000472320"/>
    </source>
</evidence>
<evidence type="ECO:0000313" key="1">
    <source>
        <dbReference type="EMBL" id="MTW13198.1"/>
    </source>
</evidence>
<dbReference type="PANTHER" id="PTHR38474:SF1">
    <property type="entry name" value="SLR0299 PROTEIN"/>
    <property type="match status" value="1"/>
</dbReference>
<dbReference type="Pfam" id="PF00302">
    <property type="entry name" value="CAT"/>
    <property type="match status" value="1"/>
</dbReference>
<dbReference type="RefSeq" id="WP_155456115.1">
    <property type="nucleotide sequence ID" value="NZ_WNKX01000019.1"/>
</dbReference>
<dbReference type="OrthoDB" id="9801766at2"/>
<sequence>MDKFEFRRDRYETFSKYQNPLLNLSVVARLPEFRHYCKARQLQPFHFLLYCLYMSVKDIDNFLYREFEGAVIKIDRFYGGYTVINLDNNLNYAKFDISEDRAEFISRSLAAGVEARATREFINTGRDLPLRELKNNIYTTCMPWLDLRAIEHPIYEYRTADVPLIAWGRYSELDGDTMTVPFSIQAHHGFVDGYHIHLLLQRLGERIAHEMAF</sequence>
<keyword evidence="2" id="KW-1185">Reference proteome</keyword>
<accession>A0A6L6QL79</accession>
<dbReference type="AlphaFoldDB" id="A0A6L6QL79"/>
<dbReference type="Proteomes" id="UP000472320">
    <property type="component" value="Unassembled WGS sequence"/>
</dbReference>
<protein>
    <recommendedName>
        <fullName evidence="3">Chloramphenicol acetyltransferase</fullName>
    </recommendedName>
</protein>
<gene>
    <name evidence="1" type="ORF">GM658_21565</name>
</gene>
<name>A0A6L6QL79_9BURK</name>
<comment type="caution">
    <text evidence="1">The sequence shown here is derived from an EMBL/GenBank/DDBJ whole genome shotgun (WGS) entry which is preliminary data.</text>
</comment>
<dbReference type="SMART" id="SM01059">
    <property type="entry name" value="CAT"/>
    <property type="match status" value="1"/>
</dbReference>
<reference evidence="1 2" key="1">
    <citation type="submission" date="2019-11" db="EMBL/GenBank/DDBJ databases">
        <title>Type strains purchased from KCTC, JCM and DSMZ.</title>
        <authorList>
            <person name="Lu H."/>
        </authorList>
    </citation>
    <scope>NUCLEOTIDE SEQUENCE [LARGE SCALE GENOMIC DNA]</scope>
    <source>
        <strain evidence="1 2">JCM 31587</strain>
    </source>
</reference>
<dbReference type="EMBL" id="WNKX01000019">
    <property type="protein sequence ID" value="MTW13198.1"/>
    <property type="molecule type" value="Genomic_DNA"/>
</dbReference>
<dbReference type="InterPro" id="IPR023213">
    <property type="entry name" value="CAT-like_dom_sf"/>
</dbReference>
<evidence type="ECO:0008006" key="3">
    <source>
        <dbReference type="Google" id="ProtNLM"/>
    </source>
</evidence>
<dbReference type="PANTHER" id="PTHR38474">
    <property type="entry name" value="SLR0299 PROTEIN"/>
    <property type="match status" value="1"/>
</dbReference>